<organism evidence="1 2">
    <name type="scientific">Caenorhabditis japonica</name>
    <dbReference type="NCBI Taxonomy" id="281687"/>
    <lineage>
        <taxon>Eukaryota</taxon>
        <taxon>Metazoa</taxon>
        <taxon>Ecdysozoa</taxon>
        <taxon>Nematoda</taxon>
        <taxon>Chromadorea</taxon>
        <taxon>Rhabditida</taxon>
        <taxon>Rhabditina</taxon>
        <taxon>Rhabditomorpha</taxon>
        <taxon>Rhabditoidea</taxon>
        <taxon>Rhabditidae</taxon>
        <taxon>Peloderinae</taxon>
        <taxon>Caenorhabditis</taxon>
    </lineage>
</organism>
<sequence length="100" mass="11441">MLEKMRRSPFIHWLAAVDAKFDSLDGIIFETTTTAPTTTTVSADFEPWNHGPSMKTRVQNVWNLLLFDRFFAEPDDDYWTLSMTSSTRDQSTEVTSTKTG</sequence>
<evidence type="ECO:0000313" key="1">
    <source>
        <dbReference type="EnsemblMetazoa" id="CJA37374.1"/>
    </source>
</evidence>
<proteinExistence type="predicted"/>
<dbReference type="AlphaFoldDB" id="A0A8R1ISC6"/>
<keyword evidence="2" id="KW-1185">Reference proteome</keyword>
<reference evidence="1" key="2">
    <citation type="submission" date="2022-06" db="UniProtKB">
        <authorList>
            <consortium name="EnsemblMetazoa"/>
        </authorList>
    </citation>
    <scope>IDENTIFICATION</scope>
    <source>
        <strain evidence="1">DF5081</strain>
    </source>
</reference>
<accession>A0A8R1ISC6</accession>
<evidence type="ECO:0000313" key="2">
    <source>
        <dbReference type="Proteomes" id="UP000005237"/>
    </source>
</evidence>
<protein>
    <submittedName>
        <fullName evidence="1">Uncharacterized protein</fullName>
    </submittedName>
</protein>
<dbReference type="Proteomes" id="UP000005237">
    <property type="component" value="Unassembled WGS sequence"/>
</dbReference>
<reference evidence="2" key="1">
    <citation type="submission" date="2010-08" db="EMBL/GenBank/DDBJ databases">
        <authorList>
            <consortium name="Caenorhabditis japonica Sequencing Consortium"/>
            <person name="Wilson R.K."/>
        </authorList>
    </citation>
    <scope>NUCLEOTIDE SEQUENCE [LARGE SCALE GENOMIC DNA]</scope>
    <source>
        <strain evidence="2">DF5081</strain>
    </source>
</reference>
<dbReference type="EnsemblMetazoa" id="CJA37374.1">
    <property type="protein sequence ID" value="CJA37374.1"/>
    <property type="gene ID" value="WBGene00213221"/>
</dbReference>
<name>A0A8R1ISC6_CAEJA</name>